<keyword evidence="2" id="KW-1185">Reference proteome</keyword>
<accession>A0ABQ0AJ13</accession>
<dbReference type="Proteomes" id="UP001441944">
    <property type="component" value="Unassembled WGS sequence"/>
</dbReference>
<name>A0ABQ0AJ13_9RHOB</name>
<gene>
    <name evidence="1" type="ORF">NBRC116598_13010</name>
</gene>
<evidence type="ECO:0000313" key="1">
    <source>
        <dbReference type="EMBL" id="GAA6195857.1"/>
    </source>
</evidence>
<dbReference type="EMBL" id="BAABWU010000003">
    <property type="protein sequence ID" value="GAA6195857.1"/>
    <property type="molecule type" value="Genomic_DNA"/>
</dbReference>
<proteinExistence type="predicted"/>
<sequence>MSSEGIAHGLHANQIAAIALHDAAKEALIYGKGNFAYRGILTRNGQEVEAAYRAATDKLRELGIFDNDQAKESFQDLADEIQGMG</sequence>
<evidence type="ECO:0000313" key="2">
    <source>
        <dbReference type="Proteomes" id="UP001441944"/>
    </source>
</evidence>
<protein>
    <submittedName>
        <fullName evidence="1">Uncharacterized protein</fullName>
    </submittedName>
</protein>
<organism evidence="1 2">
    <name type="scientific">Pseudophaeobacter arcticus</name>
    <dbReference type="NCBI Taxonomy" id="385492"/>
    <lineage>
        <taxon>Bacteria</taxon>
        <taxon>Pseudomonadati</taxon>
        <taxon>Pseudomonadota</taxon>
        <taxon>Alphaproteobacteria</taxon>
        <taxon>Rhodobacterales</taxon>
        <taxon>Paracoccaceae</taxon>
        <taxon>Pseudophaeobacter</taxon>
    </lineage>
</organism>
<comment type="caution">
    <text evidence="1">The sequence shown here is derived from an EMBL/GenBank/DDBJ whole genome shotgun (WGS) entry which is preliminary data.</text>
</comment>
<reference evidence="1 2" key="1">
    <citation type="submission" date="2024-04" db="EMBL/GenBank/DDBJ databases">
        <title>Draft genome sequence of Pseudophaeobacter arcticus NBRC 116598.</title>
        <authorList>
            <person name="Miyakawa T."/>
            <person name="Kusuya Y."/>
            <person name="Miura T."/>
        </authorList>
    </citation>
    <scope>NUCLEOTIDE SEQUENCE [LARGE SCALE GENOMIC DNA]</scope>
    <source>
        <strain evidence="1 2">SU-CL00105</strain>
    </source>
</reference>